<reference evidence="2" key="1">
    <citation type="submission" date="2009-11" db="EMBL/GenBank/DDBJ databases">
        <title>Genome sequencing of Bartonella species and comparative genomics.</title>
        <authorList>
            <person name="Engel P."/>
            <person name="Salzburger W."/>
            <person name="Marius L."/>
            <person name="Chao-Chin C."/>
            <person name="Soichi M."/>
            <person name="Christa L."/>
            <person name="Alexandra C."/>
            <person name="Aurelie L."/>
            <person name="Claudine M."/>
            <person name="Stephan S.C."/>
            <person name="Christoph D."/>
        </authorList>
    </citation>
    <scope>NUCLEOTIDE SEQUENCE [LARGE SCALE GENOMIC DNA]</scope>
    <source>
        <strain evidence="2">CIP 104772 / 73</strain>
    </source>
</reference>
<evidence type="ECO:0000313" key="1">
    <source>
        <dbReference type="EMBL" id="CBI76770.1"/>
    </source>
</evidence>
<dbReference type="EMBL" id="FN645454">
    <property type="protein sequence ID" value="CBI76770.1"/>
    <property type="molecule type" value="Genomic_DNA"/>
</dbReference>
<dbReference type="Proteomes" id="UP000009101">
    <property type="component" value="Chromosome"/>
</dbReference>
<sequence>MAAFGCSYFSMTRSFHYFLLFNYMAYTSVKQTVMLESSSNNFPKSSLMFFEEKR</sequence>
<protein>
    <submittedName>
        <fullName evidence="1">Uncharacterized protein</fullName>
    </submittedName>
</protein>
<keyword evidence="2" id="KW-1185">Reference proteome</keyword>
<gene>
    <name evidence="1" type="ordered locus">BARCL_1089</name>
</gene>
<organism evidence="1 2">
    <name type="scientific">Bartonella clarridgeiae (strain CCUG 45776 / CIP 104772 / 73)</name>
    <dbReference type="NCBI Taxonomy" id="696125"/>
    <lineage>
        <taxon>Bacteria</taxon>
        <taxon>Pseudomonadati</taxon>
        <taxon>Pseudomonadota</taxon>
        <taxon>Alphaproteobacteria</taxon>
        <taxon>Hyphomicrobiales</taxon>
        <taxon>Bartonellaceae</taxon>
        <taxon>Bartonella</taxon>
    </lineage>
</organism>
<dbReference type="KEGG" id="bcd:BARCL_1089"/>
<reference evidence="1 2" key="2">
    <citation type="journal article" date="2011" name="PLoS Genet.">
        <title>Parallel evolution of a type IV secretion system in radiating lineages of the host-restricted bacterial pathogen Bartonella.</title>
        <authorList>
            <person name="Engel P."/>
            <person name="Salzburger W."/>
            <person name="Liesch M."/>
            <person name="Chang C.C."/>
            <person name="Maruyama S."/>
            <person name="Lanz C."/>
            <person name="Calteau A."/>
            <person name="Lajus A."/>
            <person name="Medigue C."/>
            <person name="Schuster S.C."/>
            <person name="Dehio C."/>
        </authorList>
    </citation>
    <scope>NUCLEOTIDE SEQUENCE [LARGE SCALE GENOMIC DNA]</scope>
    <source>
        <strain evidence="2">CIP 104772 / 73</strain>
    </source>
</reference>
<name>E6YIT2_BARC7</name>
<accession>E6YIT2</accession>
<dbReference type="HOGENOM" id="CLU_3040764_0_0_5"/>
<proteinExistence type="predicted"/>
<dbReference type="AlphaFoldDB" id="E6YIT2"/>
<evidence type="ECO:0000313" key="2">
    <source>
        <dbReference type="Proteomes" id="UP000009101"/>
    </source>
</evidence>